<protein>
    <submittedName>
        <fullName evidence="2">Uncharacterized protein</fullName>
    </submittedName>
</protein>
<dbReference type="AlphaFoldDB" id="A0ABD3USK9"/>
<keyword evidence="3" id="KW-1185">Reference proteome</keyword>
<accession>A0ABD3USK9</accession>
<sequence>MPQVYNKQQLLNQDSGVFGKNSRYMATIRLTEARVRRINVMNRLEQTLNKIHISYFEKCADMQRRKLENAEHRIKERLWKNIAYKYVLKRHSIAEASDYRKALNGNYSSGAMKQEITQMVDWMQPEKVRKRNAKALIEENRQRYQSIICDNINRANVMFPQKKQLPDIINNIPSNKNDNAANLDIESAVPSLPDIEKKMKPDKMFQMKDTMRGRMGFKLQAINKSFMVKQTSFVNLDYKRTNTQEELLMPKSPEKPFQQCETQNPKSTFSVSKNLVQVGT</sequence>
<feature type="compositionally biased region" description="Polar residues" evidence="1">
    <location>
        <begin position="259"/>
        <end position="280"/>
    </location>
</feature>
<gene>
    <name evidence="2" type="ORF">ACJMK2_015485</name>
</gene>
<evidence type="ECO:0000313" key="2">
    <source>
        <dbReference type="EMBL" id="KAL3851776.1"/>
    </source>
</evidence>
<feature type="region of interest" description="Disordered" evidence="1">
    <location>
        <begin position="253"/>
        <end position="280"/>
    </location>
</feature>
<reference evidence="2 3" key="1">
    <citation type="submission" date="2024-11" db="EMBL/GenBank/DDBJ databases">
        <title>Chromosome-level genome assembly of the freshwater bivalve Anodonta woodiana.</title>
        <authorList>
            <person name="Chen X."/>
        </authorList>
    </citation>
    <scope>NUCLEOTIDE SEQUENCE [LARGE SCALE GENOMIC DNA]</scope>
    <source>
        <strain evidence="2">MN2024</strain>
        <tissue evidence="2">Gills</tissue>
    </source>
</reference>
<name>A0ABD3USK9_SINWO</name>
<proteinExistence type="predicted"/>
<organism evidence="2 3">
    <name type="scientific">Sinanodonta woodiana</name>
    <name type="common">Chinese pond mussel</name>
    <name type="synonym">Anodonta woodiana</name>
    <dbReference type="NCBI Taxonomy" id="1069815"/>
    <lineage>
        <taxon>Eukaryota</taxon>
        <taxon>Metazoa</taxon>
        <taxon>Spiralia</taxon>
        <taxon>Lophotrochozoa</taxon>
        <taxon>Mollusca</taxon>
        <taxon>Bivalvia</taxon>
        <taxon>Autobranchia</taxon>
        <taxon>Heteroconchia</taxon>
        <taxon>Palaeoheterodonta</taxon>
        <taxon>Unionida</taxon>
        <taxon>Unionoidea</taxon>
        <taxon>Unionidae</taxon>
        <taxon>Unioninae</taxon>
        <taxon>Sinanodonta</taxon>
    </lineage>
</organism>
<evidence type="ECO:0000313" key="3">
    <source>
        <dbReference type="Proteomes" id="UP001634394"/>
    </source>
</evidence>
<comment type="caution">
    <text evidence="2">The sequence shown here is derived from an EMBL/GenBank/DDBJ whole genome shotgun (WGS) entry which is preliminary data.</text>
</comment>
<dbReference type="EMBL" id="JBJQND010000015">
    <property type="protein sequence ID" value="KAL3851776.1"/>
    <property type="molecule type" value="Genomic_DNA"/>
</dbReference>
<dbReference type="Proteomes" id="UP001634394">
    <property type="component" value="Unassembled WGS sequence"/>
</dbReference>
<evidence type="ECO:0000256" key="1">
    <source>
        <dbReference type="SAM" id="MobiDB-lite"/>
    </source>
</evidence>